<comment type="caution">
    <text evidence="4">The sequence shown here is derived from an EMBL/GenBank/DDBJ whole genome shotgun (WGS) entry which is preliminary data.</text>
</comment>
<dbReference type="AlphaFoldDB" id="A0A059FM30"/>
<dbReference type="InterPro" id="IPR050553">
    <property type="entry name" value="Thioredoxin_ResA/DsbE_sf"/>
</dbReference>
<dbReference type="CDD" id="cd02966">
    <property type="entry name" value="TlpA_like_family"/>
    <property type="match status" value="1"/>
</dbReference>
<dbReference type="RefSeq" id="WP_011647684.1">
    <property type="nucleotide sequence ID" value="NZ_ARYI01000011.1"/>
</dbReference>
<feature type="domain" description="Thioredoxin" evidence="3">
    <location>
        <begin position="77"/>
        <end position="233"/>
    </location>
</feature>
<dbReference type="EMBL" id="ARYI01000011">
    <property type="protein sequence ID" value="KCZ91513.1"/>
    <property type="molecule type" value="Genomic_DNA"/>
</dbReference>
<feature type="chain" id="PRO_5001572392" evidence="2">
    <location>
        <begin position="23"/>
        <end position="247"/>
    </location>
</feature>
<dbReference type="PANTHER" id="PTHR42852:SF17">
    <property type="entry name" value="THIOREDOXIN-LIKE PROTEIN HI_1115"/>
    <property type="match status" value="1"/>
</dbReference>
<feature type="signal peptide" evidence="2">
    <location>
        <begin position="1"/>
        <end position="22"/>
    </location>
</feature>
<protein>
    <submittedName>
        <fullName evidence="4">Putative lipoprotein</fullName>
    </submittedName>
</protein>
<feature type="compositionally biased region" description="Low complexity" evidence="1">
    <location>
        <begin position="24"/>
        <end position="34"/>
    </location>
</feature>
<evidence type="ECO:0000256" key="1">
    <source>
        <dbReference type="SAM" id="MobiDB-lite"/>
    </source>
</evidence>
<sequence length="247" mass="26453">MKRFPLILAAALMLSACGPAPSTESAPAAASAPAEETDTGPKAQGFITQNTAPPTGAADTKGDGVYRDSYGRPFQYALLGQKLPEFTAPTSDGGTFSSASINRWTVIDVWGAWCADCVADGPYVDALARAIAQDPDLDFVSIHVPANANRATPEELYGKYGSLEAYFASAGYTIPSVVLDTDASLRSLLQISWTPSYLLVSPDRVVRGFRTDLRVIEDQPVKTFIQDIAEVRKDVRDLLSSEPSDID</sequence>
<dbReference type="PATRIC" id="fig|1280951.3.peg.2624"/>
<reference evidence="4 5" key="1">
    <citation type="submission" date="2013-04" db="EMBL/GenBank/DDBJ databases">
        <title>Hyphomonas hirschiana VP5 Genome Sequencing.</title>
        <authorList>
            <person name="Lai Q."/>
            <person name="Shao Z."/>
        </authorList>
    </citation>
    <scope>NUCLEOTIDE SEQUENCE [LARGE SCALE GENOMIC DNA]</scope>
    <source>
        <strain evidence="4 5">VP5</strain>
    </source>
</reference>
<accession>A0A059FM30</accession>
<name>A0A059FM30_9PROT</name>
<dbReference type="InterPro" id="IPR013766">
    <property type="entry name" value="Thioredoxin_domain"/>
</dbReference>
<evidence type="ECO:0000313" key="4">
    <source>
        <dbReference type="EMBL" id="KCZ91513.1"/>
    </source>
</evidence>
<feature type="region of interest" description="Disordered" evidence="1">
    <location>
        <begin position="24"/>
        <end position="64"/>
    </location>
</feature>
<proteinExistence type="predicted"/>
<dbReference type="PROSITE" id="PS51257">
    <property type="entry name" value="PROKAR_LIPOPROTEIN"/>
    <property type="match status" value="1"/>
</dbReference>
<evidence type="ECO:0000256" key="2">
    <source>
        <dbReference type="SAM" id="SignalP"/>
    </source>
</evidence>
<keyword evidence="2" id="KW-0732">Signal</keyword>
<dbReference type="PROSITE" id="PS51352">
    <property type="entry name" value="THIOREDOXIN_2"/>
    <property type="match status" value="1"/>
</dbReference>
<gene>
    <name evidence="4" type="ORF">HHI_13014</name>
</gene>
<organism evidence="4 5">
    <name type="scientific">Hyphomonas hirschiana VP5</name>
    <dbReference type="NCBI Taxonomy" id="1280951"/>
    <lineage>
        <taxon>Bacteria</taxon>
        <taxon>Pseudomonadati</taxon>
        <taxon>Pseudomonadota</taxon>
        <taxon>Alphaproteobacteria</taxon>
        <taxon>Hyphomonadales</taxon>
        <taxon>Hyphomonadaceae</taxon>
        <taxon>Hyphomonas</taxon>
    </lineage>
</organism>
<dbReference type="Proteomes" id="UP000025061">
    <property type="component" value="Unassembled WGS sequence"/>
</dbReference>
<evidence type="ECO:0000259" key="3">
    <source>
        <dbReference type="PROSITE" id="PS51352"/>
    </source>
</evidence>
<dbReference type="SUPFAM" id="SSF52833">
    <property type="entry name" value="Thioredoxin-like"/>
    <property type="match status" value="1"/>
</dbReference>
<keyword evidence="5" id="KW-1185">Reference proteome</keyword>
<keyword evidence="4" id="KW-0449">Lipoprotein</keyword>
<dbReference type="Gene3D" id="3.40.30.10">
    <property type="entry name" value="Glutaredoxin"/>
    <property type="match status" value="1"/>
</dbReference>
<evidence type="ECO:0000313" key="5">
    <source>
        <dbReference type="Proteomes" id="UP000025061"/>
    </source>
</evidence>
<dbReference type="PANTHER" id="PTHR42852">
    <property type="entry name" value="THIOL:DISULFIDE INTERCHANGE PROTEIN DSBE"/>
    <property type="match status" value="1"/>
</dbReference>
<dbReference type="InterPro" id="IPR036249">
    <property type="entry name" value="Thioredoxin-like_sf"/>
</dbReference>